<dbReference type="Proteomes" id="UP001604336">
    <property type="component" value="Unassembled WGS sequence"/>
</dbReference>
<sequence length="113" mass="13740">MRSYAGRTRICRMKDMQTRNSASRSTKETRYYNFKVKGKNFHMNDFVLKKVFQGNREVGVRILRLTWEEPYKIIKEIHPGTYRLEDSEGRETRHPWNITHLRPYYQQFSFSIS</sequence>
<evidence type="ECO:0000313" key="1">
    <source>
        <dbReference type="EMBL" id="KAL2474812.1"/>
    </source>
</evidence>
<comment type="caution">
    <text evidence="1">The sequence shown here is derived from an EMBL/GenBank/DDBJ whole genome shotgun (WGS) entry which is preliminary data.</text>
</comment>
<name>A0ABD1QF18_9LAMI</name>
<dbReference type="AlphaFoldDB" id="A0ABD1QF18"/>
<dbReference type="EMBL" id="JBFOLK010000011">
    <property type="protein sequence ID" value="KAL2474812.1"/>
    <property type="molecule type" value="Genomic_DNA"/>
</dbReference>
<gene>
    <name evidence="1" type="ORF">Adt_35548</name>
</gene>
<organism evidence="1 2">
    <name type="scientific">Abeliophyllum distichum</name>
    <dbReference type="NCBI Taxonomy" id="126358"/>
    <lineage>
        <taxon>Eukaryota</taxon>
        <taxon>Viridiplantae</taxon>
        <taxon>Streptophyta</taxon>
        <taxon>Embryophyta</taxon>
        <taxon>Tracheophyta</taxon>
        <taxon>Spermatophyta</taxon>
        <taxon>Magnoliopsida</taxon>
        <taxon>eudicotyledons</taxon>
        <taxon>Gunneridae</taxon>
        <taxon>Pentapetalae</taxon>
        <taxon>asterids</taxon>
        <taxon>lamiids</taxon>
        <taxon>Lamiales</taxon>
        <taxon>Oleaceae</taxon>
        <taxon>Forsythieae</taxon>
        <taxon>Abeliophyllum</taxon>
    </lineage>
</organism>
<proteinExistence type="predicted"/>
<protein>
    <submittedName>
        <fullName evidence="1">Uncharacterized protein</fullName>
    </submittedName>
</protein>
<accession>A0ABD1QF18</accession>
<keyword evidence="2" id="KW-1185">Reference proteome</keyword>
<reference evidence="2" key="1">
    <citation type="submission" date="2024-07" db="EMBL/GenBank/DDBJ databases">
        <title>Two chromosome-level genome assemblies of Korean endemic species Abeliophyllum distichum and Forsythia ovata (Oleaceae).</title>
        <authorList>
            <person name="Jang H."/>
        </authorList>
    </citation>
    <scope>NUCLEOTIDE SEQUENCE [LARGE SCALE GENOMIC DNA]</scope>
</reference>
<evidence type="ECO:0000313" key="2">
    <source>
        <dbReference type="Proteomes" id="UP001604336"/>
    </source>
</evidence>